<keyword evidence="1 2" id="KW-0129">CBS domain</keyword>
<feature type="domain" description="CBS" evidence="3">
    <location>
        <begin position="9"/>
        <end position="66"/>
    </location>
</feature>
<gene>
    <name evidence="4" type="ORF">GCM10023169_10040</name>
</gene>
<comment type="caution">
    <text evidence="4">The sequence shown here is derived from an EMBL/GenBank/DDBJ whole genome shotgun (WGS) entry which is preliminary data.</text>
</comment>
<evidence type="ECO:0000259" key="3">
    <source>
        <dbReference type="PROSITE" id="PS51371"/>
    </source>
</evidence>
<protein>
    <submittedName>
        <fullName evidence="4">CBS domain-containing protein</fullName>
    </submittedName>
</protein>
<evidence type="ECO:0000256" key="2">
    <source>
        <dbReference type="PROSITE-ProRule" id="PRU00703"/>
    </source>
</evidence>
<dbReference type="InterPro" id="IPR046342">
    <property type="entry name" value="CBS_dom_sf"/>
</dbReference>
<dbReference type="SMART" id="SM00116">
    <property type="entry name" value="CBS"/>
    <property type="match status" value="2"/>
</dbReference>
<dbReference type="PANTHER" id="PTHR43080:SF2">
    <property type="entry name" value="CBS DOMAIN-CONTAINING PROTEIN"/>
    <property type="match status" value="1"/>
</dbReference>
<keyword evidence="5" id="KW-1185">Reference proteome</keyword>
<dbReference type="Gene3D" id="3.10.580.10">
    <property type="entry name" value="CBS-domain"/>
    <property type="match status" value="1"/>
</dbReference>
<dbReference type="RefSeq" id="WP_345215367.1">
    <property type="nucleotide sequence ID" value="NZ_BAABGN010000002.1"/>
</dbReference>
<evidence type="ECO:0000313" key="4">
    <source>
        <dbReference type="EMBL" id="GAA4419407.1"/>
    </source>
</evidence>
<dbReference type="Pfam" id="PF00571">
    <property type="entry name" value="CBS"/>
    <property type="match status" value="2"/>
</dbReference>
<reference evidence="5" key="1">
    <citation type="journal article" date="2019" name="Int. J. Syst. Evol. Microbiol.">
        <title>The Global Catalogue of Microorganisms (GCM) 10K type strain sequencing project: providing services to taxonomists for standard genome sequencing and annotation.</title>
        <authorList>
            <consortium name="The Broad Institute Genomics Platform"/>
            <consortium name="The Broad Institute Genome Sequencing Center for Infectious Disease"/>
            <person name="Wu L."/>
            <person name="Ma J."/>
        </authorList>
    </citation>
    <scope>NUCLEOTIDE SEQUENCE [LARGE SCALE GENOMIC DNA]</scope>
    <source>
        <strain evidence="5">JCM 17810</strain>
    </source>
</reference>
<dbReference type="InterPro" id="IPR000644">
    <property type="entry name" value="CBS_dom"/>
</dbReference>
<sequence>MANTVTDVMTKNPTKIRANQTVREAAELMKAQDIGDLVVEDGGQVVGIVTDRDLVIRVLATGGGAEDEVRNACSADLVTVSPDDPQEAAVNLMREKGVRRVPVMRGDDLVGILSIGDLAMERDQESALADISAKQPNE</sequence>
<evidence type="ECO:0000256" key="1">
    <source>
        <dbReference type="ARBA" id="ARBA00023122"/>
    </source>
</evidence>
<dbReference type="EMBL" id="BAABGN010000002">
    <property type="protein sequence ID" value="GAA4419407.1"/>
    <property type="molecule type" value="Genomic_DNA"/>
</dbReference>
<dbReference type="PANTHER" id="PTHR43080">
    <property type="entry name" value="CBS DOMAIN-CONTAINING PROTEIN CBSX3, MITOCHONDRIAL"/>
    <property type="match status" value="1"/>
</dbReference>
<dbReference type="InterPro" id="IPR051257">
    <property type="entry name" value="Diverse_CBS-Domain"/>
</dbReference>
<accession>A0ABP8KYV3</accession>
<organism evidence="4 5">
    <name type="scientific">Georgenia halophila</name>
    <dbReference type="NCBI Taxonomy" id="620889"/>
    <lineage>
        <taxon>Bacteria</taxon>
        <taxon>Bacillati</taxon>
        <taxon>Actinomycetota</taxon>
        <taxon>Actinomycetes</taxon>
        <taxon>Micrococcales</taxon>
        <taxon>Bogoriellaceae</taxon>
        <taxon>Georgenia</taxon>
    </lineage>
</organism>
<proteinExistence type="predicted"/>
<name>A0ABP8KYV3_9MICO</name>
<evidence type="ECO:0000313" key="5">
    <source>
        <dbReference type="Proteomes" id="UP001500622"/>
    </source>
</evidence>
<dbReference type="Proteomes" id="UP001500622">
    <property type="component" value="Unassembled WGS sequence"/>
</dbReference>
<dbReference type="SUPFAM" id="SSF54631">
    <property type="entry name" value="CBS-domain pair"/>
    <property type="match status" value="1"/>
</dbReference>
<dbReference type="PROSITE" id="PS51371">
    <property type="entry name" value="CBS"/>
    <property type="match status" value="2"/>
</dbReference>
<feature type="domain" description="CBS" evidence="3">
    <location>
        <begin position="73"/>
        <end position="128"/>
    </location>
</feature>